<dbReference type="InterPro" id="IPR011990">
    <property type="entry name" value="TPR-like_helical_dom_sf"/>
</dbReference>
<sequence>MIALVLALAAMAGPRTDGPGITLLAGEDWARRCYLHAVDTMPDEDAVRDCDRAVASQANIRGNLGASVVNRGVVRFRLGDYRAAADDFTLAIDGFGMKTARVFINRGLAWEMASGPDLDLEGLARADYARALKLDPDNEVALERLRQLERPYIEREVVFDRAVTS</sequence>
<comment type="caution">
    <text evidence="1">The sequence shown here is derived from an EMBL/GenBank/DDBJ whole genome shotgun (WGS) entry which is preliminary data.</text>
</comment>
<dbReference type="Gene3D" id="1.25.40.10">
    <property type="entry name" value="Tetratricopeptide repeat domain"/>
    <property type="match status" value="1"/>
</dbReference>
<evidence type="ECO:0000313" key="1">
    <source>
        <dbReference type="EMBL" id="MBB4658535.1"/>
    </source>
</evidence>
<dbReference type="Proteomes" id="UP000563524">
    <property type="component" value="Unassembled WGS sequence"/>
</dbReference>
<dbReference type="AlphaFoldDB" id="A0A840I2H4"/>
<accession>A0A840I2H4</accession>
<proteinExistence type="predicted"/>
<protein>
    <submittedName>
        <fullName evidence="1">Tetratricopeptide (TPR) repeat protein</fullName>
    </submittedName>
</protein>
<organism evidence="1 2">
    <name type="scientific">Parvularcula dongshanensis</name>
    <dbReference type="NCBI Taxonomy" id="1173995"/>
    <lineage>
        <taxon>Bacteria</taxon>
        <taxon>Pseudomonadati</taxon>
        <taxon>Pseudomonadota</taxon>
        <taxon>Alphaproteobacteria</taxon>
        <taxon>Parvularculales</taxon>
        <taxon>Parvularculaceae</taxon>
        <taxon>Parvularcula</taxon>
    </lineage>
</organism>
<name>A0A840I2H4_9PROT</name>
<reference evidence="1 2" key="1">
    <citation type="submission" date="2020-08" db="EMBL/GenBank/DDBJ databases">
        <title>Genomic Encyclopedia of Type Strains, Phase IV (KMG-IV): sequencing the most valuable type-strain genomes for metagenomic binning, comparative biology and taxonomic classification.</title>
        <authorList>
            <person name="Goeker M."/>
        </authorList>
    </citation>
    <scope>NUCLEOTIDE SEQUENCE [LARGE SCALE GENOMIC DNA]</scope>
    <source>
        <strain evidence="1 2">DSM 102850</strain>
    </source>
</reference>
<dbReference type="RefSeq" id="WP_183816445.1">
    <property type="nucleotide sequence ID" value="NZ_JACHOB010000001.1"/>
</dbReference>
<dbReference type="SUPFAM" id="SSF48452">
    <property type="entry name" value="TPR-like"/>
    <property type="match status" value="1"/>
</dbReference>
<gene>
    <name evidence="1" type="ORF">GGQ59_001035</name>
</gene>
<dbReference type="EMBL" id="JACHOB010000001">
    <property type="protein sequence ID" value="MBB4658535.1"/>
    <property type="molecule type" value="Genomic_DNA"/>
</dbReference>
<evidence type="ECO:0000313" key="2">
    <source>
        <dbReference type="Proteomes" id="UP000563524"/>
    </source>
</evidence>
<keyword evidence="2" id="KW-1185">Reference proteome</keyword>